<dbReference type="EMBL" id="CAJHUC010000909">
    <property type="protein sequence ID" value="CAD7698897.1"/>
    <property type="molecule type" value="Genomic_DNA"/>
</dbReference>
<evidence type="ECO:0000313" key="3">
    <source>
        <dbReference type="EMBL" id="CAD7698897.1"/>
    </source>
</evidence>
<dbReference type="AlphaFoldDB" id="A0A8S1IYK8"/>
<proteinExistence type="predicted"/>
<dbReference type="InterPro" id="IPR009790">
    <property type="entry name" value="TMEM106"/>
</dbReference>
<protein>
    <submittedName>
        <fullName evidence="3">Uncharacterized protein</fullName>
    </submittedName>
</protein>
<feature type="transmembrane region" description="Helical" evidence="2">
    <location>
        <begin position="87"/>
        <end position="110"/>
    </location>
</feature>
<comment type="caution">
    <text evidence="3">The sequence shown here is derived from an EMBL/GenBank/DDBJ whole genome shotgun (WGS) entry which is preliminary data.</text>
</comment>
<keyword evidence="2" id="KW-0472">Membrane</keyword>
<keyword evidence="2" id="KW-1133">Transmembrane helix</keyword>
<evidence type="ECO:0000256" key="2">
    <source>
        <dbReference type="SAM" id="Phobius"/>
    </source>
</evidence>
<reference evidence="3" key="1">
    <citation type="submission" date="2020-12" db="EMBL/GenBank/DDBJ databases">
        <authorList>
            <person name="Iha C."/>
        </authorList>
    </citation>
    <scope>NUCLEOTIDE SEQUENCE</scope>
</reference>
<sequence length="275" mass="30217">MPGNAPGGEDDGVGARMPPLPIEQSDSGGGGEAWRGGAPGSWLRVLCLGGRPSPAPVSNYEVLIHDCSSRFGSSTIRLSDPRLRSRFPIWMILALVLLFVCGILVVFFLVPRGVGFGAAQFNVTTIYLNQTYSTYRLVVKIKIPIYNNNYMDAYLDGNVTMRFYRVEAGYQEIEKQLIPKRAKHVEITAIVDASFVPYEYIARVLDNCLNFPFELVFFVEGEFKAHCMGQVQHLPLNTYTFIKCPTLPPDGLPPENSVQTVPPSLPASASLGVVA</sequence>
<dbReference type="OrthoDB" id="508875at2759"/>
<name>A0A8S1IYK8_9CHLO</name>
<keyword evidence="2" id="KW-0812">Transmembrane</keyword>
<keyword evidence="4" id="KW-1185">Reference proteome</keyword>
<dbReference type="PANTHER" id="PTHR28556">
    <property type="entry name" value="TRANSMEMBRANE PROTEIN 106B"/>
    <property type="match status" value="1"/>
</dbReference>
<gene>
    <name evidence="3" type="ORF">OSTQU699_LOCUS4256</name>
</gene>
<evidence type="ECO:0000256" key="1">
    <source>
        <dbReference type="SAM" id="MobiDB-lite"/>
    </source>
</evidence>
<accession>A0A8S1IYK8</accession>
<dbReference type="PANTHER" id="PTHR28556:SF4">
    <property type="entry name" value="TRANSMEMBRANE PROTEIN 106A"/>
    <property type="match status" value="1"/>
</dbReference>
<feature type="region of interest" description="Disordered" evidence="1">
    <location>
        <begin position="1"/>
        <end position="33"/>
    </location>
</feature>
<dbReference type="Proteomes" id="UP000708148">
    <property type="component" value="Unassembled WGS sequence"/>
</dbReference>
<organism evidence="3 4">
    <name type="scientific">Ostreobium quekettii</name>
    <dbReference type="NCBI Taxonomy" id="121088"/>
    <lineage>
        <taxon>Eukaryota</taxon>
        <taxon>Viridiplantae</taxon>
        <taxon>Chlorophyta</taxon>
        <taxon>core chlorophytes</taxon>
        <taxon>Ulvophyceae</taxon>
        <taxon>TCBD clade</taxon>
        <taxon>Bryopsidales</taxon>
        <taxon>Ostreobineae</taxon>
        <taxon>Ostreobiaceae</taxon>
        <taxon>Ostreobium</taxon>
    </lineage>
</organism>
<evidence type="ECO:0000313" key="4">
    <source>
        <dbReference type="Proteomes" id="UP000708148"/>
    </source>
</evidence>